<proteinExistence type="predicted"/>
<sequence length="171" mass="18798">MKRAIEILDLILKVLSCIAILVAGGWAAWIFWLGGSTDWQNNITLDTQVLPYHDNLRLLVIHAKSKNPRNSTFALTSSNKDTYQLRVRKLPVDAKAGTVFHEDEGELVASANLLERAGDSYEFLPNAEMDDMQAVVLPAGSMVSVIAEMKIHAGTYNSDENSTSAIVRIAP</sequence>
<evidence type="ECO:0000313" key="2">
    <source>
        <dbReference type="EMBL" id="KWZ43657.1"/>
    </source>
</evidence>
<reference evidence="2 3" key="1">
    <citation type="submission" date="2015-11" db="EMBL/GenBank/DDBJ databases">
        <authorList>
            <person name="Sahl J."/>
            <person name="Wagner D."/>
            <person name="Keim P."/>
        </authorList>
    </citation>
    <scope>NUCLEOTIDE SEQUENCE [LARGE SCALE GENOMIC DNA]</scope>
    <source>
        <strain evidence="2 3">BDU18</strain>
    </source>
</reference>
<protein>
    <submittedName>
        <fullName evidence="2">Uncharacterized protein</fullName>
    </submittedName>
</protein>
<keyword evidence="1" id="KW-1133">Transmembrane helix</keyword>
<accession>A0ABR5TF90</accession>
<evidence type="ECO:0000313" key="3">
    <source>
        <dbReference type="Proteomes" id="UP000070255"/>
    </source>
</evidence>
<dbReference type="Proteomes" id="UP000070255">
    <property type="component" value="Unassembled WGS sequence"/>
</dbReference>
<gene>
    <name evidence="2" type="ORF">WS72_12865</name>
</gene>
<organism evidence="2 3">
    <name type="scientific">Burkholderia savannae</name>
    <dbReference type="NCBI Taxonomy" id="1637837"/>
    <lineage>
        <taxon>Bacteria</taxon>
        <taxon>Pseudomonadati</taxon>
        <taxon>Pseudomonadota</taxon>
        <taxon>Betaproteobacteria</taxon>
        <taxon>Burkholderiales</taxon>
        <taxon>Burkholderiaceae</taxon>
        <taxon>Burkholderia</taxon>
        <taxon>pseudomallei group</taxon>
    </lineage>
</organism>
<keyword evidence="1" id="KW-0812">Transmembrane</keyword>
<evidence type="ECO:0000256" key="1">
    <source>
        <dbReference type="SAM" id="Phobius"/>
    </source>
</evidence>
<keyword evidence="3" id="KW-1185">Reference proteome</keyword>
<dbReference type="EMBL" id="LNJQ01000001">
    <property type="protein sequence ID" value="KWZ43657.1"/>
    <property type="molecule type" value="Genomic_DNA"/>
</dbReference>
<dbReference type="RefSeq" id="WP_038753150.1">
    <property type="nucleotide sequence ID" value="NZ_CP013417.1"/>
</dbReference>
<name>A0ABR5TF90_9BURK</name>
<comment type="caution">
    <text evidence="2">The sequence shown here is derived from an EMBL/GenBank/DDBJ whole genome shotgun (WGS) entry which is preliminary data.</text>
</comment>
<keyword evidence="1" id="KW-0472">Membrane</keyword>
<feature type="transmembrane region" description="Helical" evidence="1">
    <location>
        <begin position="12"/>
        <end position="32"/>
    </location>
</feature>